<dbReference type="RefSeq" id="WP_381421954.1">
    <property type="nucleotide sequence ID" value="NZ_JBHSDH010000013.1"/>
</dbReference>
<dbReference type="Pfam" id="PF06080">
    <property type="entry name" value="DUF938"/>
    <property type="match status" value="1"/>
</dbReference>
<keyword evidence="2" id="KW-1185">Reference proteome</keyword>
<dbReference type="EMBL" id="JBHSDH010000013">
    <property type="protein sequence ID" value="MFC4291791.1"/>
    <property type="molecule type" value="Genomic_DNA"/>
</dbReference>
<dbReference type="Gene3D" id="3.40.50.150">
    <property type="entry name" value="Vaccinia Virus protein VP39"/>
    <property type="match status" value="1"/>
</dbReference>
<organism evidence="1 2">
    <name type="scientific">Sphingorhabdus arenilitoris</name>
    <dbReference type="NCBI Taxonomy" id="1490041"/>
    <lineage>
        <taxon>Bacteria</taxon>
        <taxon>Pseudomonadati</taxon>
        <taxon>Pseudomonadota</taxon>
        <taxon>Alphaproteobacteria</taxon>
        <taxon>Sphingomonadales</taxon>
        <taxon>Sphingomonadaceae</taxon>
        <taxon>Sphingorhabdus</taxon>
    </lineage>
</organism>
<dbReference type="PANTHER" id="PTHR20974:SF0">
    <property type="entry name" value="UPF0585 PROTEIN CG18661"/>
    <property type="match status" value="1"/>
</dbReference>
<reference evidence="2" key="1">
    <citation type="journal article" date="2019" name="Int. J. Syst. Evol. Microbiol.">
        <title>The Global Catalogue of Microorganisms (GCM) 10K type strain sequencing project: providing services to taxonomists for standard genome sequencing and annotation.</title>
        <authorList>
            <consortium name="The Broad Institute Genomics Platform"/>
            <consortium name="The Broad Institute Genome Sequencing Center for Infectious Disease"/>
            <person name="Wu L."/>
            <person name="Ma J."/>
        </authorList>
    </citation>
    <scope>NUCLEOTIDE SEQUENCE [LARGE SCALE GENOMIC DNA]</scope>
    <source>
        <strain evidence="2">CECT 8531</strain>
    </source>
</reference>
<dbReference type="InterPro" id="IPR029063">
    <property type="entry name" value="SAM-dependent_MTases_sf"/>
</dbReference>
<dbReference type="InterPro" id="IPR010342">
    <property type="entry name" value="DUF938"/>
</dbReference>
<proteinExistence type="predicted"/>
<dbReference type="SUPFAM" id="SSF53335">
    <property type="entry name" value="S-adenosyl-L-methionine-dependent methyltransferases"/>
    <property type="match status" value="1"/>
</dbReference>
<gene>
    <name evidence="1" type="ORF">ACFOWX_05095</name>
</gene>
<accession>A0ABV8RHN5</accession>
<sequence length="213" mass="22720">MSGGPRPFVFDESGEAKRFAPATLRNRDAIADILRPILPAKGRVLEIASGTGEHIVHFAALFPALQWQPSDPDPLALASIAAWQLEAALTNIAPALQLDAAAQDWPVVGADAIICINMVHIAPIEAAAGLMRGAGRILPPGAPLYLYGPFIEAAVPLAPSNAEFDQSLKSRDPRWGLRSLEQITALAAEHGLTLDQRTEMPANNLSLIFRRGA</sequence>
<dbReference type="PANTHER" id="PTHR20974">
    <property type="entry name" value="UPF0585 PROTEIN CG18661"/>
    <property type="match status" value="1"/>
</dbReference>
<protein>
    <submittedName>
        <fullName evidence="1">DUF938 domain-containing protein</fullName>
    </submittedName>
</protein>
<evidence type="ECO:0000313" key="1">
    <source>
        <dbReference type="EMBL" id="MFC4291791.1"/>
    </source>
</evidence>
<evidence type="ECO:0000313" key="2">
    <source>
        <dbReference type="Proteomes" id="UP001595887"/>
    </source>
</evidence>
<dbReference type="Proteomes" id="UP001595887">
    <property type="component" value="Unassembled WGS sequence"/>
</dbReference>
<comment type="caution">
    <text evidence="1">The sequence shown here is derived from an EMBL/GenBank/DDBJ whole genome shotgun (WGS) entry which is preliminary data.</text>
</comment>
<name>A0ABV8RHN5_9SPHN</name>